<feature type="non-terminal residue" evidence="1">
    <location>
        <position position="144"/>
    </location>
</feature>
<proteinExistence type="predicted"/>
<evidence type="ECO:0000313" key="1">
    <source>
        <dbReference type="EMBL" id="CAG8795815.1"/>
    </source>
</evidence>
<protein>
    <submittedName>
        <fullName evidence="1">12050_t:CDS:1</fullName>
    </submittedName>
</protein>
<reference evidence="1" key="1">
    <citation type="submission" date="2021-06" db="EMBL/GenBank/DDBJ databases">
        <authorList>
            <person name="Kallberg Y."/>
            <person name="Tangrot J."/>
            <person name="Rosling A."/>
        </authorList>
    </citation>
    <scope>NUCLEOTIDE SEQUENCE</scope>
    <source>
        <strain evidence="1">28 12/20/2015</strain>
    </source>
</reference>
<comment type="caution">
    <text evidence="1">The sequence shown here is derived from an EMBL/GenBank/DDBJ whole genome shotgun (WGS) entry which is preliminary data.</text>
</comment>
<dbReference type="Proteomes" id="UP000789366">
    <property type="component" value="Unassembled WGS sequence"/>
</dbReference>
<keyword evidence="2" id="KW-1185">Reference proteome</keyword>
<feature type="non-terminal residue" evidence="1">
    <location>
        <position position="1"/>
    </location>
</feature>
<dbReference type="EMBL" id="CAJVPW010074009">
    <property type="protein sequence ID" value="CAG8795815.1"/>
    <property type="molecule type" value="Genomic_DNA"/>
</dbReference>
<name>A0ACA9RJ35_9GLOM</name>
<sequence length="144" mass="16556">KLKADRYRKTTDTWQKRDYSVGNSYINNNNKSNLESKSVLSSNEKILSQEYEENLETMVNEEILSQENEENLKTMVNAEVESNTISTPVSQDTSTRDTAIKEKEQIMAEGLMNEIKNRSEVEYEFTIVSYKKNKTKKLTKAAAA</sequence>
<accession>A0ACA9RJ35</accession>
<organism evidence="1 2">
    <name type="scientific">Cetraspora pellucida</name>
    <dbReference type="NCBI Taxonomy" id="1433469"/>
    <lineage>
        <taxon>Eukaryota</taxon>
        <taxon>Fungi</taxon>
        <taxon>Fungi incertae sedis</taxon>
        <taxon>Mucoromycota</taxon>
        <taxon>Glomeromycotina</taxon>
        <taxon>Glomeromycetes</taxon>
        <taxon>Diversisporales</taxon>
        <taxon>Gigasporaceae</taxon>
        <taxon>Cetraspora</taxon>
    </lineage>
</organism>
<gene>
    <name evidence="1" type="ORF">SPELUC_LOCUS17617</name>
</gene>
<evidence type="ECO:0000313" key="2">
    <source>
        <dbReference type="Proteomes" id="UP000789366"/>
    </source>
</evidence>